<dbReference type="EMBL" id="JABAFG010000017">
    <property type="protein sequence ID" value="NME28942.1"/>
    <property type="molecule type" value="Genomic_DNA"/>
</dbReference>
<sequence>MECISAESAELYHHMTLRPYSQAVCWDSERHLPVWRLGFLTDDAYERIFQPVSSCYSLYLKQKNVEVQLGKFVTVKENDYEVLAKHYIQQETAPNNAIWHTRTVMSFKKDGRYVIMPDIRLIYQSLLQRWNAFSPVTRLEEDGLLDQLTNHCQLTRYQLRSQTFSVNGSTIYGCSGQMHYRFFGFDMLKRIQGILTAFAPYAGVGVKTALGMGSVDTVIR</sequence>
<dbReference type="AlphaFoldDB" id="A0A848BTA5"/>
<dbReference type="Pfam" id="PF10040">
    <property type="entry name" value="CRISPR_Cas6"/>
    <property type="match status" value="1"/>
</dbReference>
<evidence type="ECO:0000259" key="1">
    <source>
        <dbReference type="Pfam" id="PF10040"/>
    </source>
</evidence>
<proteinExistence type="predicted"/>
<comment type="caution">
    <text evidence="2">The sequence shown here is derived from an EMBL/GenBank/DDBJ whole genome shotgun (WGS) entry which is preliminary data.</text>
</comment>
<accession>A0A848BTA5</accession>
<dbReference type="RefSeq" id="WP_170087874.1">
    <property type="nucleotide sequence ID" value="NZ_JABAFG010000017.1"/>
</dbReference>
<gene>
    <name evidence="2" type="ORF">HF872_09975</name>
</gene>
<dbReference type="InterPro" id="IPR019267">
    <property type="entry name" value="CRISPR-assoc_Cas6_C"/>
</dbReference>
<dbReference type="CDD" id="cd21141">
    <property type="entry name" value="Cas6_III-like"/>
    <property type="match status" value="1"/>
</dbReference>
<protein>
    <submittedName>
        <fullName evidence="2">CRISPR system precrRNA processing endoribonuclease RAMP protein Cas6</fullName>
    </submittedName>
</protein>
<dbReference type="Gene3D" id="3.30.70.1900">
    <property type="match status" value="1"/>
</dbReference>
<organism evidence="2 3">
    <name type="scientific">Megasphaera hexanoica</name>
    <dbReference type="NCBI Taxonomy" id="1675036"/>
    <lineage>
        <taxon>Bacteria</taxon>
        <taxon>Bacillati</taxon>
        <taxon>Bacillota</taxon>
        <taxon>Negativicutes</taxon>
        <taxon>Veillonellales</taxon>
        <taxon>Veillonellaceae</taxon>
        <taxon>Megasphaera</taxon>
    </lineage>
</organism>
<reference evidence="2 3" key="1">
    <citation type="submission" date="2020-04" db="EMBL/GenBank/DDBJ databases">
        <authorList>
            <person name="Hitch T.C.A."/>
            <person name="Wylensek D."/>
            <person name="Clavel T."/>
        </authorList>
    </citation>
    <scope>NUCLEOTIDE SEQUENCE [LARGE SCALE GENOMIC DNA]</scope>
    <source>
        <strain evidence="2 3">Oil-RF-744-FAT-WT-6-1</strain>
    </source>
</reference>
<name>A0A848BTA5_9FIRM</name>
<evidence type="ECO:0000313" key="2">
    <source>
        <dbReference type="EMBL" id="NME28942.1"/>
    </source>
</evidence>
<feature type="domain" description="CRISPR-associated protein Cas6 C-terminal" evidence="1">
    <location>
        <begin position="102"/>
        <end position="215"/>
    </location>
</feature>
<dbReference type="Proteomes" id="UP000591071">
    <property type="component" value="Unassembled WGS sequence"/>
</dbReference>
<evidence type="ECO:0000313" key="3">
    <source>
        <dbReference type="Proteomes" id="UP000591071"/>
    </source>
</evidence>